<dbReference type="AlphaFoldDB" id="A0A8X7VRX8"/>
<gene>
    <name evidence="1" type="ORF">Bca52824_019170</name>
</gene>
<evidence type="ECO:0000313" key="2">
    <source>
        <dbReference type="Proteomes" id="UP000886595"/>
    </source>
</evidence>
<name>A0A8X7VRX8_BRACI</name>
<sequence>MEDTGRIFTVVHISSDHLLSDNFTLDPNFHVHTNHIHTMTSKQNRCPHRSHPHNLCPQQSYPFELPRLKV</sequence>
<dbReference type="EMBL" id="JAAMPC010000004">
    <property type="protein sequence ID" value="KAG2316048.1"/>
    <property type="molecule type" value="Genomic_DNA"/>
</dbReference>
<evidence type="ECO:0000313" key="1">
    <source>
        <dbReference type="EMBL" id="KAG2316048.1"/>
    </source>
</evidence>
<accession>A0A8X7VRX8</accession>
<protein>
    <submittedName>
        <fullName evidence="1">Uncharacterized protein</fullName>
    </submittedName>
</protein>
<comment type="caution">
    <text evidence="1">The sequence shown here is derived from an EMBL/GenBank/DDBJ whole genome shotgun (WGS) entry which is preliminary data.</text>
</comment>
<proteinExistence type="predicted"/>
<organism evidence="1 2">
    <name type="scientific">Brassica carinata</name>
    <name type="common">Ethiopian mustard</name>
    <name type="synonym">Abyssinian cabbage</name>
    <dbReference type="NCBI Taxonomy" id="52824"/>
    <lineage>
        <taxon>Eukaryota</taxon>
        <taxon>Viridiplantae</taxon>
        <taxon>Streptophyta</taxon>
        <taxon>Embryophyta</taxon>
        <taxon>Tracheophyta</taxon>
        <taxon>Spermatophyta</taxon>
        <taxon>Magnoliopsida</taxon>
        <taxon>eudicotyledons</taxon>
        <taxon>Gunneridae</taxon>
        <taxon>Pentapetalae</taxon>
        <taxon>rosids</taxon>
        <taxon>malvids</taxon>
        <taxon>Brassicales</taxon>
        <taxon>Brassicaceae</taxon>
        <taxon>Brassiceae</taxon>
        <taxon>Brassica</taxon>
    </lineage>
</organism>
<keyword evidence="2" id="KW-1185">Reference proteome</keyword>
<dbReference type="Proteomes" id="UP000886595">
    <property type="component" value="Unassembled WGS sequence"/>
</dbReference>
<reference evidence="1 2" key="1">
    <citation type="submission" date="2020-02" db="EMBL/GenBank/DDBJ databases">
        <authorList>
            <person name="Ma Q."/>
            <person name="Huang Y."/>
            <person name="Song X."/>
            <person name="Pei D."/>
        </authorList>
    </citation>
    <scope>NUCLEOTIDE SEQUENCE [LARGE SCALE GENOMIC DNA]</scope>
    <source>
        <strain evidence="1">Sxm20200214</strain>
        <tissue evidence="1">Leaf</tissue>
    </source>
</reference>